<feature type="domain" description="ABC transporter" evidence="5">
    <location>
        <begin position="14"/>
        <end position="243"/>
    </location>
</feature>
<comment type="similarity">
    <text evidence="1">Belongs to the ABC transporter superfamily.</text>
</comment>
<evidence type="ECO:0000256" key="3">
    <source>
        <dbReference type="ARBA" id="ARBA00022741"/>
    </source>
</evidence>
<dbReference type="InterPro" id="IPR050763">
    <property type="entry name" value="ABC_transporter_ATP-binding"/>
</dbReference>
<dbReference type="AlphaFoldDB" id="A0A1F5YVM0"/>
<dbReference type="InterPro" id="IPR027417">
    <property type="entry name" value="P-loop_NTPase"/>
</dbReference>
<evidence type="ECO:0000256" key="1">
    <source>
        <dbReference type="ARBA" id="ARBA00005417"/>
    </source>
</evidence>
<dbReference type="SMART" id="SM00382">
    <property type="entry name" value="AAA"/>
    <property type="match status" value="1"/>
</dbReference>
<evidence type="ECO:0000259" key="5">
    <source>
        <dbReference type="PROSITE" id="PS50893"/>
    </source>
</evidence>
<dbReference type="SUPFAM" id="SSF52540">
    <property type="entry name" value="P-loop containing nucleoside triphosphate hydrolases"/>
    <property type="match status" value="1"/>
</dbReference>
<evidence type="ECO:0000256" key="2">
    <source>
        <dbReference type="ARBA" id="ARBA00022448"/>
    </source>
</evidence>
<proteinExistence type="inferred from homology"/>
<name>A0A1F5YVM0_9BACT</name>
<dbReference type="Proteomes" id="UP000178448">
    <property type="component" value="Unassembled WGS sequence"/>
</dbReference>
<dbReference type="Gene3D" id="3.40.50.300">
    <property type="entry name" value="P-loop containing nucleotide triphosphate hydrolases"/>
    <property type="match status" value="1"/>
</dbReference>
<reference evidence="6 7" key="1">
    <citation type="journal article" date="2016" name="Nat. Commun.">
        <title>Thousands of microbial genomes shed light on interconnected biogeochemical processes in an aquifer system.</title>
        <authorList>
            <person name="Anantharaman K."/>
            <person name="Brown C.T."/>
            <person name="Hug L.A."/>
            <person name="Sharon I."/>
            <person name="Castelle C.J."/>
            <person name="Probst A.J."/>
            <person name="Thomas B.C."/>
            <person name="Singh A."/>
            <person name="Wilkins M.J."/>
            <person name="Karaoz U."/>
            <person name="Brodie E.L."/>
            <person name="Williams K.H."/>
            <person name="Hubbard S.S."/>
            <person name="Banfield J.F."/>
        </authorList>
    </citation>
    <scope>NUCLEOTIDE SEQUENCE [LARGE SCALE GENOMIC DNA]</scope>
</reference>
<dbReference type="InterPro" id="IPR003439">
    <property type="entry name" value="ABC_transporter-like_ATP-bd"/>
</dbReference>
<keyword evidence="4" id="KW-0067">ATP-binding</keyword>
<comment type="caution">
    <text evidence="6">The sequence shown here is derived from an EMBL/GenBank/DDBJ whole genome shotgun (WGS) entry which is preliminary data.</text>
</comment>
<keyword evidence="2" id="KW-0813">Transport</keyword>
<dbReference type="PANTHER" id="PTHR42711:SF5">
    <property type="entry name" value="ABC TRANSPORTER ATP-BINDING PROTEIN NATA"/>
    <property type="match status" value="1"/>
</dbReference>
<evidence type="ECO:0000313" key="7">
    <source>
        <dbReference type="Proteomes" id="UP000178448"/>
    </source>
</evidence>
<accession>A0A1F5YVM0</accession>
<dbReference type="Pfam" id="PF00005">
    <property type="entry name" value="ABC_tran"/>
    <property type="match status" value="1"/>
</dbReference>
<protein>
    <recommendedName>
        <fullName evidence="5">ABC transporter domain-containing protein</fullName>
    </recommendedName>
</protein>
<dbReference type="PANTHER" id="PTHR42711">
    <property type="entry name" value="ABC TRANSPORTER ATP-BINDING PROTEIN"/>
    <property type="match status" value="1"/>
</dbReference>
<dbReference type="EMBL" id="MFJD01000004">
    <property type="protein sequence ID" value="OGG04166.1"/>
    <property type="molecule type" value="Genomic_DNA"/>
</dbReference>
<evidence type="ECO:0000256" key="4">
    <source>
        <dbReference type="ARBA" id="ARBA00022840"/>
    </source>
</evidence>
<evidence type="ECO:0000313" key="6">
    <source>
        <dbReference type="EMBL" id="OGG04166.1"/>
    </source>
</evidence>
<dbReference type="InterPro" id="IPR003593">
    <property type="entry name" value="AAA+_ATPase"/>
</dbReference>
<sequence>MSTGYNTDTPDMIIQATGLTKKFGGHAAVDGLTFGVKAGEIVGLLGRNGAGKTTTVSLLLGLLTPTSGTIEIFGKNLQEHRTEILNRVNFSSAYINFPGRLSVRENLNVFAMLYDIPNRNKRIDEVLELFGIADLAREKYVFLSSGQQTRAHLAKAFLNKPTILFLDEPTAALDPDIADMVRSLILEMQEKYKLTVLLTSHNMAEVEEICDRVLFIDHGKLIAEDTPEELAHRISKTTVRLLIRDGLKRTLEYAKKHKFGAEIQGRSLAVAMSDEEIVYFLTFLAERGIKYQEISIDRPDLEDYFLSKTRGDHES</sequence>
<dbReference type="GO" id="GO:0016887">
    <property type="term" value="F:ATP hydrolysis activity"/>
    <property type="evidence" value="ECO:0007669"/>
    <property type="project" value="InterPro"/>
</dbReference>
<gene>
    <name evidence="6" type="ORF">A2Z33_03345</name>
</gene>
<dbReference type="GO" id="GO:0005524">
    <property type="term" value="F:ATP binding"/>
    <property type="evidence" value="ECO:0007669"/>
    <property type="project" value="UniProtKB-KW"/>
</dbReference>
<keyword evidence="3" id="KW-0547">Nucleotide-binding</keyword>
<organism evidence="6 7">
    <name type="scientific">Candidatus Gottesmanbacteria bacterium RBG_16_52_11</name>
    <dbReference type="NCBI Taxonomy" id="1798374"/>
    <lineage>
        <taxon>Bacteria</taxon>
        <taxon>Candidatus Gottesmaniibacteriota</taxon>
    </lineage>
</organism>
<dbReference type="STRING" id="1798374.A2Z33_03345"/>
<dbReference type="PROSITE" id="PS50893">
    <property type="entry name" value="ABC_TRANSPORTER_2"/>
    <property type="match status" value="1"/>
</dbReference>